<evidence type="ECO:0000313" key="4">
    <source>
        <dbReference type="Proteomes" id="UP001165488"/>
    </source>
</evidence>
<feature type="signal peptide" evidence="1">
    <location>
        <begin position="1"/>
        <end position="20"/>
    </location>
</feature>
<keyword evidence="4" id="KW-1185">Reference proteome</keyword>
<feature type="chain" id="PRO_5045483721" evidence="1">
    <location>
        <begin position="21"/>
        <end position="131"/>
    </location>
</feature>
<keyword evidence="1" id="KW-0732">Signal</keyword>
<name>A0ABS9UN08_9BACT</name>
<feature type="domain" description="DUF2846" evidence="2">
    <location>
        <begin position="22"/>
        <end position="104"/>
    </location>
</feature>
<protein>
    <submittedName>
        <fullName evidence="3">DUF2846 domain-containing protein</fullName>
    </submittedName>
</protein>
<reference evidence="3" key="1">
    <citation type="submission" date="2022-03" db="EMBL/GenBank/DDBJ databases">
        <title>De novo assembled genomes of Belliella spp. (Cyclobacteriaceae) strains.</title>
        <authorList>
            <person name="Szabo A."/>
            <person name="Korponai K."/>
            <person name="Felfoldi T."/>
        </authorList>
    </citation>
    <scope>NUCLEOTIDE SEQUENCE</scope>
    <source>
        <strain evidence="3">DSM 107340</strain>
    </source>
</reference>
<dbReference type="InterPro" id="IPR022548">
    <property type="entry name" value="DUF2846"/>
</dbReference>
<dbReference type="RefSeq" id="WP_241274501.1">
    <property type="nucleotide sequence ID" value="NZ_JAKZGS010000004.1"/>
</dbReference>
<comment type="caution">
    <text evidence="3">The sequence shown here is derived from an EMBL/GenBank/DDBJ whole genome shotgun (WGS) entry which is preliminary data.</text>
</comment>
<evidence type="ECO:0000256" key="1">
    <source>
        <dbReference type="SAM" id="SignalP"/>
    </source>
</evidence>
<dbReference type="Proteomes" id="UP001165488">
    <property type="component" value="Unassembled WGS sequence"/>
</dbReference>
<proteinExistence type="predicted"/>
<sequence length="131" mass="14941">MKKTLCLFALLFAVQFQIQAQSEKATVYLLRPDGLDDFVPYYTYFNQKLISKLGEGKYSTHQIDPGFYEIHTQYRGKIKPDPETVLSLKIDSGQTYYITLTTKTKAFGKGKFYCNQISEEEGKKLIGSSGK</sequence>
<evidence type="ECO:0000313" key="3">
    <source>
        <dbReference type="EMBL" id="MCH7397994.1"/>
    </source>
</evidence>
<evidence type="ECO:0000259" key="2">
    <source>
        <dbReference type="Pfam" id="PF11008"/>
    </source>
</evidence>
<dbReference type="EMBL" id="JAKZGS010000004">
    <property type="protein sequence ID" value="MCH7397994.1"/>
    <property type="molecule type" value="Genomic_DNA"/>
</dbReference>
<gene>
    <name evidence="3" type="ORF">MM236_08335</name>
</gene>
<dbReference type="Pfam" id="PF11008">
    <property type="entry name" value="DUF2846"/>
    <property type="match status" value="1"/>
</dbReference>
<accession>A0ABS9UN08</accession>
<organism evidence="3 4">
    <name type="scientific">Belliella calami</name>
    <dbReference type="NCBI Taxonomy" id="2923436"/>
    <lineage>
        <taxon>Bacteria</taxon>
        <taxon>Pseudomonadati</taxon>
        <taxon>Bacteroidota</taxon>
        <taxon>Cytophagia</taxon>
        <taxon>Cytophagales</taxon>
        <taxon>Cyclobacteriaceae</taxon>
        <taxon>Belliella</taxon>
    </lineage>
</organism>